<sequence length="427" mass="46254">MTPIDGLALAREFGTPLHVIDREALLQNARTLKQAFERGYAPTEVYVSFKTNPVPQVLGLLYAEGIGAEVVSAFELWLAGELGIPTARTVVNGPGKRPEFIDRCAATGVRLFNVDSLGEVDRVGEAAARHGRELRLGCRVRPTRGWKNQFGLEPAQVLVAASRIRQHPLLRFEALQVQVGSNLADARSYVEAIRDLAALASQLRREAGVTLSTLDLGGGFGVPSVERMTRWEAAYSFLIPGETPHFLRTPPVQPIDAVAGIIGEALRKEFSAHSLPLPTLVVEPGRALLGEAQTLLIEVLDVKTFEGSTYAITTCGPSTGARPLLGERHPISLLGEPRARRRRYTLAGPLCTPADVFAEGVELPELKVGDVLAIAGAGAYFLSYESAWAFPRSAVVMVDAQGEARLIRRPESFEEMVARDLPGRSKP</sequence>
<dbReference type="InterPro" id="IPR022644">
    <property type="entry name" value="De-COase2_N"/>
</dbReference>
<evidence type="ECO:0000256" key="2">
    <source>
        <dbReference type="ARBA" id="ARBA00022898"/>
    </source>
</evidence>
<dbReference type="SUPFAM" id="SSF51419">
    <property type="entry name" value="PLP-binding barrel"/>
    <property type="match status" value="1"/>
</dbReference>
<dbReference type="Gene3D" id="3.20.20.10">
    <property type="entry name" value="Alanine racemase"/>
    <property type="match status" value="1"/>
</dbReference>
<organism evidence="4 5">
    <name type="scientific">Corallococcus soli</name>
    <dbReference type="NCBI Taxonomy" id="2710757"/>
    <lineage>
        <taxon>Bacteria</taxon>
        <taxon>Pseudomonadati</taxon>
        <taxon>Myxococcota</taxon>
        <taxon>Myxococcia</taxon>
        <taxon>Myxococcales</taxon>
        <taxon>Cystobacterineae</taxon>
        <taxon>Myxococcaceae</taxon>
        <taxon>Corallococcus</taxon>
    </lineage>
</organism>
<evidence type="ECO:0000313" key="4">
    <source>
        <dbReference type="EMBL" id="MBE4751760.1"/>
    </source>
</evidence>
<keyword evidence="5" id="KW-1185">Reference proteome</keyword>
<dbReference type="SUPFAM" id="SSF50621">
    <property type="entry name" value="Alanine racemase C-terminal domain-like"/>
    <property type="match status" value="1"/>
</dbReference>
<dbReference type="PRINTS" id="PR01179">
    <property type="entry name" value="ODADCRBXLASE"/>
</dbReference>
<evidence type="ECO:0000256" key="1">
    <source>
        <dbReference type="ARBA" id="ARBA00001933"/>
    </source>
</evidence>
<reference evidence="4 5" key="1">
    <citation type="submission" date="2020-02" db="EMBL/GenBank/DDBJ databases">
        <authorList>
            <person name="Babadi Z.K."/>
            <person name="Risdian C."/>
            <person name="Ebrahimipour G.H."/>
            <person name="Wink J."/>
        </authorList>
    </citation>
    <scope>NUCLEOTIDE SEQUENCE [LARGE SCALE GENOMIC DNA]</scope>
    <source>
        <strain evidence="4 5">ZKHCc1 1396</strain>
    </source>
</reference>
<name>A0ABR9PV10_9BACT</name>
<keyword evidence="2" id="KW-0663">Pyridoxal phosphate</keyword>
<feature type="domain" description="Orn/DAP/Arg decarboxylase 2 N-terminal" evidence="3">
    <location>
        <begin position="34"/>
        <end position="288"/>
    </location>
</feature>
<dbReference type="PROSITE" id="PS00879">
    <property type="entry name" value="ODR_DC_2_2"/>
    <property type="match status" value="1"/>
</dbReference>
<dbReference type="Pfam" id="PF02784">
    <property type="entry name" value="Orn_Arg_deC_N"/>
    <property type="match status" value="1"/>
</dbReference>
<dbReference type="InterPro" id="IPR029066">
    <property type="entry name" value="PLP-binding_barrel"/>
</dbReference>
<comment type="caution">
    <text evidence="4">The sequence shown here is derived from an EMBL/GenBank/DDBJ whole genome shotgun (WGS) entry which is preliminary data.</text>
</comment>
<gene>
    <name evidence="4" type="ORF">G4177_26675</name>
</gene>
<dbReference type="PANTHER" id="PTHR43727:SF2">
    <property type="entry name" value="GROUP IV DECARBOXYLASE"/>
    <property type="match status" value="1"/>
</dbReference>
<evidence type="ECO:0000259" key="3">
    <source>
        <dbReference type="Pfam" id="PF02784"/>
    </source>
</evidence>
<evidence type="ECO:0000313" key="5">
    <source>
        <dbReference type="Proteomes" id="UP001516472"/>
    </source>
</evidence>
<dbReference type="Gene3D" id="2.40.37.10">
    <property type="entry name" value="Lyase, Ornithine Decarboxylase, Chain A, domain 1"/>
    <property type="match status" value="1"/>
</dbReference>
<dbReference type="InterPro" id="IPR009006">
    <property type="entry name" value="Ala_racemase/Decarboxylase_C"/>
</dbReference>
<proteinExistence type="predicted"/>
<accession>A0ABR9PV10</accession>
<comment type="cofactor">
    <cofactor evidence="1">
        <name>pyridoxal 5'-phosphate</name>
        <dbReference type="ChEBI" id="CHEBI:597326"/>
    </cofactor>
</comment>
<dbReference type="RefSeq" id="WP_193428959.1">
    <property type="nucleotide sequence ID" value="NZ_CBCSIP010000055.1"/>
</dbReference>
<dbReference type="InterPro" id="IPR022657">
    <property type="entry name" value="De-COase2_CS"/>
</dbReference>
<dbReference type="EMBL" id="JAAIYO010000009">
    <property type="protein sequence ID" value="MBE4751760.1"/>
    <property type="molecule type" value="Genomic_DNA"/>
</dbReference>
<dbReference type="PANTHER" id="PTHR43727">
    <property type="entry name" value="DIAMINOPIMELATE DECARBOXYLASE"/>
    <property type="match status" value="1"/>
</dbReference>
<protein>
    <recommendedName>
        <fullName evidence="3">Orn/DAP/Arg decarboxylase 2 N-terminal domain-containing protein</fullName>
    </recommendedName>
</protein>
<dbReference type="InterPro" id="IPR000183">
    <property type="entry name" value="Orn/DAP/Arg_de-COase"/>
</dbReference>
<dbReference type="Proteomes" id="UP001516472">
    <property type="component" value="Unassembled WGS sequence"/>
</dbReference>